<evidence type="ECO:0000256" key="1">
    <source>
        <dbReference type="SAM" id="Phobius"/>
    </source>
</evidence>
<dbReference type="Pfam" id="PF01882">
    <property type="entry name" value="DUF58"/>
    <property type="match status" value="1"/>
</dbReference>
<comment type="caution">
    <text evidence="3">The sequence shown here is derived from an EMBL/GenBank/DDBJ whole genome shotgun (WGS) entry which is preliminary data.</text>
</comment>
<sequence>MTGNGAVVLVVGTGAAALWWLGYPAAGGIAAAAAVLLAIGLVWRLGVPGCTVELTVAPSRVHRGGEVELSASARSRRRWDRGLVHVRAELLGITRELAVPIAGGPPATSRVRATHRGVYRVAPAGAERVGPLRLARRRLPGAAATALEVLPRLHPFAMPRGMDVDADGPAGALRGGQVFTSLREYVAGDDVRQVHWVASARTADQTLLVRQHVIARMSAFRVVLDTDLDTGLDASAEERFEDCVDIAYSLFTLLQVGPGRPATLSTVHGGVVAEGADTARVEALLLAVRPCDVHPAGTAAGCRLALERATERAWSRRPGVVTVVVSTAAPRRVPRSPAIHFRVGVPERVRRTGASVRLDVPDAAVASRLWAEVAVR</sequence>
<dbReference type="Proteomes" id="UP000482800">
    <property type="component" value="Unassembled WGS sequence"/>
</dbReference>
<dbReference type="PANTHER" id="PTHR34351">
    <property type="entry name" value="SLR1927 PROTEIN-RELATED"/>
    <property type="match status" value="1"/>
</dbReference>
<evidence type="ECO:0000313" key="3">
    <source>
        <dbReference type="EMBL" id="GFJ84727.1"/>
    </source>
</evidence>
<reference evidence="3 4" key="2">
    <citation type="submission" date="2020-03" db="EMBL/GenBank/DDBJ databases">
        <authorList>
            <person name="Ichikawa N."/>
            <person name="Kimura A."/>
            <person name="Kitahashi Y."/>
            <person name="Uohara A."/>
        </authorList>
    </citation>
    <scope>NUCLEOTIDE SEQUENCE [LARGE SCALE GENOMIC DNA]</scope>
    <source>
        <strain evidence="3 4">NBRC 108639</strain>
    </source>
</reference>
<protein>
    <recommendedName>
        <fullName evidence="2">DUF58 domain-containing protein</fullName>
    </recommendedName>
</protein>
<gene>
    <name evidence="3" type="ORF">Phou_089070</name>
</gene>
<dbReference type="AlphaFoldDB" id="A0A6V8KSG3"/>
<feature type="domain" description="DUF58" evidence="2">
    <location>
        <begin position="182"/>
        <end position="324"/>
    </location>
</feature>
<dbReference type="InterPro" id="IPR002881">
    <property type="entry name" value="DUF58"/>
</dbReference>
<keyword evidence="1" id="KW-0472">Membrane</keyword>
<dbReference type="EMBL" id="BLPF01000004">
    <property type="protein sequence ID" value="GFJ84727.1"/>
    <property type="molecule type" value="Genomic_DNA"/>
</dbReference>
<organism evidence="3 4">
    <name type="scientific">Phytohabitans houttuyneae</name>
    <dbReference type="NCBI Taxonomy" id="1076126"/>
    <lineage>
        <taxon>Bacteria</taxon>
        <taxon>Bacillati</taxon>
        <taxon>Actinomycetota</taxon>
        <taxon>Actinomycetes</taxon>
        <taxon>Micromonosporales</taxon>
        <taxon>Micromonosporaceae</taxon>
    </lineage>
</organism>
<proteinExistence type="predicted"/>
<evidence type="ECO:0000313" key="4">
    <source>
        <dbReference type="Proteomes" id="UP000482800"/>
    </source>
</evidence>
<feature type="transmembrane region" description="Helical" evidence="1">
    <location>
        <begin position="6"/>
        <end position="22"/>
    </location>
</feature>
<keyword evidence="4" id="KW-1185">Reference proteome</keyword>
<reference evidence="3 4" key="1">
    <citation type="submission" date="2020-03" db="EMBL/GenBank/DDBJ databases">
        <title>Whole genome shotgun sequence of Phytohabitans houttuyneae NBRC 108639.</title>
        <authorList>
            <person name="Komaki H."/>
            <person name="Tamura T."/>
        </authorList>
    </citation>
    <scope>NUCLEOTIDE SEQUENCE [LARGE SCALE GENOMIC DNA]</scope>
    <source>
        <strain evidence="3 4">NBRC 108639</strain>
    </source>
</reference>
<dbReference type="PANTHER" id="PTHR34351:SF1">
    <property type="entry name" value="SLR1927 PROTEIN"/>
    <property type="match status" value="1"/>
</dbReference>
<keyword evidence="1" id="KW-0812">Transmembrane</keyword>
<accession>A0A6V8KSG3</accession>
<keyword evidence="1" id="KW-1133">Transmembrane helix</keyword>
<evidence type="ECO:0000259" key="2">
    <source>
        <dbReference type="Pfam" id="PF01882"/>
    </source>
</evidence>
<name>A0A6V8KSG3_9ACTN</name>
<dbReference type="RefSeq" id="WP_173069426.1">
    <property type="nucleotide sequence ID" value="NZ_BAABGO010000008.1"/>
</dbReference>